<keyword evidence="6" id="KW-1185">Reference proteome</keyword>
<dbReference type="Pfam" id="PF00072">
    <property type="entry name" value="Response_reg"/>
    <property type="match status" value="1"/>
</dbReference>
<feature type="domain" description="Response regulatory" evidence="3">
    <location>
        <begin position="3"/>
        <end position="114"/>
    </location>
</feature>
<reference evidence="5 6" key="1">
    <citation type="submission" date="2015-11" db="EMBL/GenBank/DDBJ databases">
        <authorList>
            <person name="Zhang Y."/>
            <person name="Guo Z."/>
        </authorList>
    </citation>
    <scope>NUCLEOTIDE SEQUENCE [LARGE SCALE GENOMIC DNA]</scope>
    <source>
        <strain evidence="5 6">KCTC 12086</strain>
    </source>
</reference>
<dbReference type="GO" id="GO:0000156">
    <property type="term" value="F:phosphorelay response regulator activity"/>
    <property type="evidence" value="ECO:0007669"/>
    <property type="project" value="InterPro"/>
</dbReference>
<keyword evidence="2" id="KW-0597">Phosphoprotein</keyword>
<dbReference type="GO" id="GO:0003677">
    <property type="term" value="F:DNA binding"/>
    <property type="evidence" value="ECO:0007669"/>
    <property type="project" value="InterPro"/>
</dbReference>
<organism evidence="5 6">
    <name type="scientific">Pseudoalteromonas phenolica</name>
    <dbReference type="NCBI Taxonomy" id="161398"/>
    <lineage>
        <taxon>Bacteria</taxon>
        <taxon>Pseudomonadati</taxon>
        <taxon>Pseudomonadota</taxon>
        <taxon>Gammaproteobacteria</taxon>
        <taxon>Alteromonadales</taxon>
        <taxon>Pseudoalteromonadaceae</taxon>
        <taxon>Pseudoalteromonas</taxon>
    </lineage>
</organism>
<feature type="modified residue" description="4-aspartylphosphate" evidence="2">
    <location>
        <position position="54"/>
    </location>
</feature>
<dbReference type="PATRIC" id="fig|161398.10.peg.3285"/>
<dbReference type="AlphaFoldDB" id="A0A0S2K6M1"/>
<evidence type="ECO:0000256" key="1">
    <source>
        <dbReference type="ARBA" id="ARBA00023012"/>
    </source>
</evidence>
<keyword evidence="1" id="KW-0902">Two-component regulatory system</keyword>
<dbReference type="Gene3D" id="2.40.50.1020">
    <property type="entry name" value="LytTr DNA-binding domain"/>
    <property type="match status" value="1"/>
</dbReference>
<evidence type="ECO:0000256" key="2">
    <source>
        <dbReference type="PROSITE-ProRule" id="PRU00169"/>
    </source>
</evidence>
<dbReference type="SMART" id="SM00448">
    <property type="entry name" value="REC"/>
    <property type="match status" value="1"/>
</dbReference>
<dbReference type="Proteomes" id="UP000061457">
    <property type="component" value="Chromosome I"/>
</dbReference>
<name>A0A0S2K6M1_9GAMM</name>
<dbReference type="EMBL" id="CP013187">
    <property type="protein sequence ID" value="ALO43700.1"/>
    <property type="molecule type" value="Genomic_DNA"/>
</dbReference>
<dbReference type="SMART" id="SM00850">
    <property type="entry name" value="LytTR"/>
    <property type="match status" value="1"/>
</dbReference>
<evidence type="ECO:0000259" key="3">
    <source>
        <dbReference type="PROSITE" id="PS50110"/>
    </source>
</evidence>
<dbReference type="InterPro" id="IPR007492">
    <property type="entry name" value="LytTR_DNA-bd_dom"/>
</dbReference>
<proteinExistence type="predicted"/>
<dbReference type="SUPFAM" id="SSF52172">
    <property type="entry name" value="CheY-like"/>
    <property type="match status" value="1"/>
</dbReference>
<dbReference type="InterPro" id="IPR046947">
    <property type="entry name" value="LytR-like"/>
</dbReference>
<feature type="domain" description="HTH LytTR-type" evidence="4">
    <location>
        <begin position="126"/>
        <end position="230"/>
    </location>
</feature>
<dbReference type="OrthoDB" id="236568at2"/>
<dbReference type="RefSeq" id="WP_058031345.1">
    <property type="nucleotide sequence ID" value="NZ_CP013187.1"/>
</dbReference>
<sequence length="230" mass="26064">MTRVVIVDDSHLARLELKAQIEELGGLDVVGEAPDIIEAKVIIEQEQPDLLLLDINMPSGSGFDLLAQLTYVPHVIFVTAHDDFAVKSFEVNALDYLLKPVTQARLAVAIEKYKKLQAPLEIDSRFFIKDGQRCFFIALEEVQAFEAMGNYTRLHTENGAVSVYRTLANIAERLPKEPFFRANRSWLFNINNIAELEQESGGTLEVRLQNNLQIALSRNQTTAFKQRYKL</sequence>
<dbReference type="Pfam" id="PF04397">
    <property type="entry name" value="LytTR"/>
    <property type="match status" value="1"/>
</dbReference>
<dbReference type="PANTHER" id="PTHR37299:SF1">
    <property type="entry name" value="STAGE 0 SPORULATION PROTEIN A HOMOLOG"/>
    <property type="match status" value="1"/>
</dbReference>
<gene>
    <name evidence="5" type="ORF">PP2015_3222</name>
</gene>
<evidence type="ECO:0000259" key="4">
    <source>
        <dbReference type="PROSITE" id="PS50930"/>
    </source>
</evidence>
<dbReference type="PROSITE" id="PS50110">
    <property type="entry name" value="RESPONSE_REGULATORY"/>
    <property type="match status" value="1"/>
</dbReference>
<accession>A0A0S2K6M1</accession>
<dbReference type="Gene3D" id="3.40.50.2300">
    <property type="match status" value="1"/>
</dbReference>
<evidence type="ECO:0000313" key="6">
    <source>
        <dbReference type="Proteomes" id="UP000061457"/>
    </source>
</evidence>
<dbReference type="KEGG" id="pphe:PP2015_3222"/>
<dbReference type="InterPro" id="IPR011006">
    <property type="entry name" value="CheY-like_superfamily"/>
</dbReference>
<protein>
    <submittedName>
        <fullName evidence="5">Response regulator of the LytR/AlgR family</fullName>
    </submittedName>
</protein>
<dbReference type="InterPro" id="IPR001789">
    <property type="entry name" value="Sig_transdc_resp-reg_receiver"/>
</dbReference>
<dbReference type="PROSITE" id="PS50930">
    <property type="entry name" value="HTH_LYTTR"/>
    <property type="match status" value="1"/>
</dbReference>
<dbReference type="PANTHER" id="PTHR37299">
    <property type="entry name" value="TRANSCRIPTIONAL REGULATOR-RELATED"/>
    <property type="match status" value="1"/>
</dbReference>
<evidence type="ECO:0000313" key="5">
    <source>
        <dbReference type="EMBL" id="ALO43700.1"/>
    </source>
</evidence>
<dbReference type="STRING" id="161398.PP2015_3222"/>